<evidence type="ECO:0000313" key="18">
    <source>
        <dbReference type="Proteomes" id="UP000664904"/>
    </source>
</evidence>
<keyword evidence="6 15" id="KW-0548">Nucleotidyltransferase</keyword>
<evidence type="ECO:0000256" key="13">
    <source>
        <dbReference type="ARBA" id="ARBA00023204"/>
    </source>
</evidence>
<keyword evidence="9 15" id="KW-0227">DNA damage</keyword>
<dbReference type="Gene3D" id="3.40.1170.60">
    <property type="match status" value="1"/>
</dbReference>
<evidence type="ECO:0000256" key="9">
    <source>
        <dbReference type="ARBA" id="ARBA00022763"/>
    </source>
</evidence>
<sequence length="357" mass="40031">MRKFIHIDMDCFYAAVEMRDNPALANVPMAIGGRSHRGVLSTSNYLAREFGVRSAMSNYHAKKLCPDLVIVPGRMSVYKQVSQQIRAIFERYTDKIEPLSLDEAYLDVSACALFNGSATLIAQQIRADIERETGLTASAGIAPIKFLAKIASDENKPNGQFVIAPNQVADFIDSLPLKKIPGVGKVTHEKLLAMGLEFGRDVKALDELTLVRQLGKLGALLWRRCQGVDEREVVTERVRKSVGVETTFEVDISESEILKAILHEKLLPELIHRLTSVLETRSITKLGIKVKYHDFQQTTKECQFTSVHPPIFEELLSDILSKRINKPVRLLGVQVGLNDVDREKRRSESQLGLFDFD</sequence>
<evidence type="ECO:0000256" key="8">
    <source>
        <dbReference type="ARBA" id="ARBA00022723"/>
    </source>
</evidence>
<dbReference type="GO" id="GO:0005829">
    <property type="term" value="C:cytosol"/>
    <property type="evidence" value="ECO:0007669"/>
    <property type="project" value="TreeGrafter"/>
</dbReference>
<dbReference type="GO" id="GO:0006261">
    <property type="term" value="P:DNA-templated DNA replication"/>
    <property type="evidence" value="ECO:0007669"/>
    <property type="project" value="UniProtKB-UniRule"/>
</dbReference>
<evidence type="ECO:0000256" key="4">
    <source>
        <dbReference type="ARBA" id="ARBA00022490"/>
    </source>
</evidence>
<dbReference type="Gene3D" id="1.10.150.20">
    <property type="entry name" value="5' to 3' exonuclease, C-terminal subdomain"/>
    <property type="match status" value="1"/>
</dbReference>
<feature type="site" description="Substrate discrimination" evidence="15">
    <location>
        <position position="13"/>
    </location>
</feature>
<dbReference type="Proteomes" id="UP000664904">
    <property type="component" value="Chromosome"/>
</dbReference>
<protein>
    <recommendedName>
        <fullName evidence="15">DNA polymerase IV</fullName>
        <shortName evidence="15">Pol IV</shortName>
        <ecNumber evidence="15">2.7.7.7</ecNumber>
    </recommendedName>
</protein>
<dbReference type="Gene3D" id="3.30.1490.100">
    <property type="entry name" value="DNA polymerase, Y-family, little finger domain"/>
    <property type="match status" value="1"/>
</dbReference>
<dbReference type="SUPFAM" id="SSF100879">
    <property type="entry name" value="Lesion bypass DNA polymerase (Y-family), little finger domain"/>
    <property type="match status" value="1"/>
</dbReference>
<evidence type="ECO:0000256" key="10">
    <source>
        <dbReference type="ARBA" id="ARBA00022842"/>
    </source>
</evidence>
<evidence type="ECO:0000256" key="5">
    <source>
        <dbReference type="ARBA" id="ARBA00022679"/>
    </source>
</evidence>
<dbReference type="InterPro" id="IPR043128">
    <property type="entry name" value="Rev_trsase/Diguanyl_cyclase"/>
</dbReference>
<dbReference type="HAMAP" id="MF_01113">
    <property type="entry name" value="DNApol_IV"/>
    <property type="match status" value="1"/>
</dbReference>
<dbReference type="NCBIfam" id="NF002677">
    <property type="entry name" value="PRK02406.1"/>
    <property type="match status" value="1"/>
</dbReference>
<keyword evidence="7 15" id="KW-0235">DNA replication</keyword>
<comment type="similarity">
    <text evidence="2 15">Belongs to the DNA polymerase type-Y family.</text>
</comment>
<evidence type="ECO:0000313" key="17">
    <source>
        <dbReference type="EMBL" id="QTH72379.1"/>
    </source>
</evidence>
<dbReference type="GO" id="GO:0006281">
    <property type="term" value="P:DNA repair"/>
    <property type="evidence" value="ECO:0007669"/>
    <property type="project" value="UniProtKB-UniRule"/>
</dbReference>
<proteinExistence type="inferred from homology"/>
<organism evidence="17 18">
    <name type="scientific">Pseudoalteromonas xiamenensis</name>
    <dbReference type="NCBI Taxonomy" id="882626"/>
    <lineage>
        <taxon>Bacteria</taxon>
        <taxon>Pseudomonadati</taxon>
        <taxon>Pseudomonadota</taxon>
        <taxon>Gammaproteobacteria</taxon>
        <taxon>Alteromonadales</taxon>
        <taxon>Pseudoalteromonadaceae</taxon>
        <taxon>Pseudoalteromonas</taxon>
    </lineage>
</organism>
<dbReference type="InterPro" id="IPR050116">
    <property type="entry name" value="DNA_polymerase-Y"/>
</dbReference>
<keyword evidence="11 15" id="KW-0239">DNA-directed DNA polymerase</keyword>
<dbReference type="GO" id="GO:0003684">
    <property type="term" value="F:damaged DNA binding"/>
    <property type="evidence" value="ECO:0007669"/>
    <property type="project" value="InterPro"/>
</dbReference>
<dbReference type="PANTHER" id="PTHR11076">
    <property type="entry name" value="DNA REPAIR POLYMERASE UMUC / TRANSFERASE FAMILY MEMBER"/>
    <property type="match status" value="1"/>
</dbReference>
<keyword evidence="18" id="KW-1185">Reference proteome</keyword>
<dbReference type="Gene3D" id="3.30.70.270">
    <property type="match status" value="1"/>
</dbReference>
<dbReference type="InterPro" id="IPR001126">
    <property type="entry name" value="UmuC"/>
</dbReference>
<comment type="function">
    <text evidence="15">Poorly processive, error-prone DNA polymerase involved in untargeted mutagenesis. Copies undamaged DNA at stalled replication forks, which arise in vivo from mismatched or misaligned primer ends. These misaligned primers can be extended by PolIV. Exhibits no 3'-5' exonuclease (proofreading) activity. May be involved in translesional synthesis, in conjunction with the beta clamp from PolIII.</text>
</comment>
<dbReference type="EC" id="2.7.7.7" evidence="15"/>
<dbReference type="AlphaFoldDB" id="A0A975DIW9"/>
<dbReference type="InterPro" id="IPR043502">
    <property type="entry name" value="DNA/RNA_pol_sf"/>
</dbReference>
<dbReference type="KEGG" id="pxi:J5O05_05910"/>
<reference evidence="17" key="1">
    <citation type="submission" date="2021-03" db="EMBL/GenBank/DDBJ databases">
        <title>Complete Genome of Pseudoalteromonas xiamenensis STKMTI.2, a new potential marine bacterium producing anti-Vibrio compounds.</title>
        <authorList>
            <person name="Handayani D.P."/>
            <person name="Isnansetyo A."/>
            <person name="Istiqomah I."/>
            <person name="Jumina J."/>
        </authorList>
    </citation>
    <scope>NUCLEOTIDE SEQUENCE</scope>
    <source>
        <strain evidence="17">STKMTI.2</strain>
    </source>
</reference>
<keyword evidence="8 15" id="KW-0479">Metal-binding</keyword>
<evidence type="ECO:0000256" key="14">
    <source>
        <dbReference type="ARBA" id="ARBA00049244"/>
    </source>
</evidence>
<dbReference type="PROSITE" id="PS50173">
    <property type="entry name" value="UMUC"/>
    <property type="match status" value="1"/>
</dbReference>
<evidence type="ECO:0000256" key="6">
    <source>
        <dbReference type="ARBA" id="ARBA00022695"/>
    </source>
</evidence>
<comment type="subunit">
    <text evidence="15">Monomer.</text>
</comment>
<dbReference type="GO" id="GO:0042276">
    <property type="term" value="P:error-prone translesion synthesis"/>
    <property type="evidence" value="ECO:0007669"/>
    <property type="project" value="TreeGrafter"/>
</dbReference>
<evidence type="ECO:0000256" key="11">
    <source>
        <dbReference type="ARBA" id="ARBA00022932"/>
    </source>
</evidence>
<feature type="binding site" evidence="15">
    <location>
        <position position="8"/>
    </location>
    <ligand>
        <name>Mg(2+)</name>
        <dbReference type="ChEBI" id="CHEBI:18420"/>
    </ligand>
</feature>
<feature type="active site" evidence="15">
    <location>
        <position position="103"/>
    </location>
</feature>
<dbReference type="EMBL" id="CP072133">
    <property type="protein sequence ID" value="QTH72379.1"/>
    <property type="molecule type" value="Genomic_DNA"/>
</dbReference>
<evidence type="ECO:0000256" key="7">
    <source>
        <dbReference type="ARBA" id="ARBA00022705"/>
    </source>
</evidence>
<evidence type="ECO:0000259" key="16">
    <source>
        <dbReference type="PROSITE" id="PS50173"/>
    </source>
</evidence>
<evidence type="ECO:0000256" key="15">
    <source>
        <dbReference type="HAMAP-Rule" id="MF_01113"/>
    </source>
</evidence>
<keyword evidence="3 15" id="KW-0515">Mutator protein</keyword>
<keyword evidence="13 15" id="KW-0234">DNA repair</keyword>
<comment type="cofactor">
    <cofactor evidence="15">
        <name>Mg(2+)</name>
        <dbReference type="ChEBI" id="CHEBI:18420"/>
    </cofactor>
    <text evidence="15">Binds 2 magnesium ions per subunit.</text>
</comment>
<dbReference type="GO" id="GO:0009432">
    <property type="term" value="P:SOS response"/>
    <property type="evidence" value="ECO:0007669"/>
    <property type="project" value="TreeGrafter"/>
</dbReference>
<keyword evidence="5 15" id="KW-0808">Transferase</keyword>
<dbReference type="Pfam" id="PF21999">
    <property type="entry name" value="IMS_HHH_1"/>
    <property type="match status" value="1"/>
</dbReference>
<accession>A0A975DIW9</accession>
<dbReference type="GO" id="GO:0000287">
    <property type="term" value="F:magnesium ion binding"/>
    <property type="evidence" value="ECO:0007669"/>
    <property type="project" value="UniProtKB-UniRule"/>
</dbReference>
<dbReference type="SUPFAM" id="SSF56672">
    <property type="entry name" value="DNA/RNA polymerases"/>
    <property type="match status" value="1"/>
</dbReference>
<dbReference type="PANTHER" id="PTHR11076:SF33">
    <property type="entry name" value="DNA POLYMERASE KAPPA"/>
    <property type="match status" value="1"/>
</dbReference>
<feature type="binding site" evidence="15">
    <location>
        <position position="102"/>
    </location>
    <ligand>
        <name>Mg(2+)</name>
        <dbReference type="ChEBI" id="CHEBI:18420"/>
    </ligand>
</feature>
<dbReference type="Pfam" id="PF00817">
    <property type="entry name" value="IMS"/>
    <property type="match status" value="1"/>
</dbReference>
<name>A0A975DIW9_9GAMM</name>
<keyword evidence="10 15" id="KW-0460">Magnesium</keyword>
<feature type="domain" description="UmuC" evidence="16">
    <location>
        <begin position="4"/>
        <end position="184"/>
    </location>
</feature>
<comment type="catalytic activity">
    <reaction evidence="14 15">
        <text>DNA(n) + a 2'-deoxyribonucleoside 5'-triphosphate = DNA(n+1) + diphosphate</text>
        <dbReference type="Rhea" id="RHEA:22508"/>
        <dbReference type="Rhea" id="RHEA-COMP:17339"/>
        <dbReference type="Rhea" id="RHEA-COMP:17340"/>
        <dbReference type="ChEBI" id="CHEBI:33019"/>
        <dbReference type="ChEBI" id="CHEBI:61560"/>
        <dbReference type="ChEBI" id="CHEBI:173112"/>
        <dbReference type="EC" id="2.7.7.7"/>
    </reaction>
</comment>
<keyword evidence="4 15" id="KW-0963">Cytoplasm</keyword>
<dbReference type="InterPro" id="IPR053848">
    <property type="entry name" value="IMS_HHH_1"/>
</dbReference>
<evidence type="ECO:0000256" key="12">
    <source>
        <dbReference type="ARBA" id="ARBA00023125"/>
    </source>
</evidence>
<dbReference type="CDD" id="cd03586">
    <property type="entry name" value="PolY_Pol_IV_kappa"/>
    <property type="match status" value="1"/>
</dbReference>
<dbReference type="RefSeq" id="WP_208844004.1">
    <property type="nucleotide sequence ID" value="NZ_CP072133.1"/>
</dbReference>
<dbReference type="Pfam" id="PF11799">
    <property type="entry name" value="IMS_C"/>
    <property type="match status" value="1"/>
</dbReference>
<gene>
    <name evidence="15 17" type="primary">dinB</name>
    <name evidence="17" type="ORF">J5O05_05910</name>
</gene>
<dbReference type="InterPro" id="IPR017961">
    <property type="entry name" value="DNA_pol_Y-fam_little_finger"/>
</dbReference>
<evidence type="ECO:0000256" key="2">
    <source>
        <dbReference type="ARBA" id="ARBA00010945"/>
    </source>
</evidence>
<dbReference type="GO" id="GO:0003887">
    <property type="term" value="F:DNA-directed DNA polymerase activity"/>
    <property type="evidence" value="ECO:0007669"/>
    <property type="project" value="UniProtKB-UniRule"/>
</dbReference>
<comment type="subcellular location">
    <subcellularLocation>
        <location evidence="1 15">Cytoplasm</location>
    </subcellularLocation>
</comment>
<evidence type="ECO:0000256" key="3">
    <source>
        <dbReference type="ARBA" id="ARBA00022457"/>
    </source>
</evidence>
<dbReference type="InterPro" id="IPR022880">
    <property type="entry name" value="DNApol_IV"/>
</dbReference>
<dbReference type="InterPro" id="IPR036775">
    <property type="entry name" value="DNA_pol_Y-fam_lit_finger_sf"/>
</dbReference>
<evidence type="ECO:0000256" key="1">
    <source>
        <dbReference type="ARBA" id="ARBA00004496"/>
    </source>
</evidence>
<keyword evidence="12 15" id="KW-0238">DNA-binding</keyword>